<accession>A0A4D9F3N8</accession>
<feature type="compositionally biased region" description="Low complexity" evidence="1">
    <location>
        <begin position="104"/>
        <end position="116"/>
    </location>
</feature>
<feature type="region of interest" description="Disordered" evidence="1">
    <location>
        <begin position="93"/>
        <end position="195"/>
    </location>
</feature>
<evidence type="ECO:0000256" key="2">
    <source>
        <dbReference type="SAM" id="Phobius"/>
    </source>
</evidence>
<keyword evidence="2" id="KW-1133">Transmembrane helix</keyword>
<keyword evidence="2" id="KW-0812">Transmembrane</keyword>
<dbReference type="AlphaFoldDB" id="A0A4D9F3N8"/>
<evidence type="ECO:0000256" key="1">
    <source>
        <dbReference type="SAM" id="MobiDB-lite"/>
    </source>
</evidence>
<keyword evidence="3" id="KW-0732">Signal</keyword>
<reference evidence="4 5" key="2">
    <citation type="submission" date="2019-04" db="EMBL/GenBank/DDBJ databases">
        <title>The genome sequence of big-headed turtle.</title>
        <authorList>
            <person name="Gong S."/>
        </authorList>
    </citation>
    <scope>NUCLEOTIDE SEQUENCE [LARGE SCALE GENOMIC DNA]</scope>
    <source>
        <strain evidence="4">DO16091913</strain>
        <tissue evidence="4">Muscle</tissue>
    </source>
</reference>
<keyword evidence="5" id="KW-1185">Reference proteome</keyword>
<name>A0A4D9F3N8_9SAUR</name>
<keyword evidence="2" id="KW-0472">Membrane</keyword>
<feature type="region of interest" description="Disordered" evidence="1">
    <location>
        <begin position="352"/>
        <end position="388"/>
    </location>
</feature>
<dbReference type="EMBL" id="QXTE01000013">
    <property type="protein sequence ID" value="TFK13978.1"/>
    <property type="molecule type" value="Genomic_DNA"/>
</dbReference>
<dbReference type="STRING" id="55544.A0A4D9F3N8"/>
<feature type="transmembrane region" description="Helical" evidence="2">
    <location>
        <begin position="298"/>
        <end position="323"/>
    </location>
</feature>
<feature type="compositionally biased region" description="Basic and acidic residues" evidence="1">
    <location>
        <begin position="93"/>
        <end position="103"/>
    </location>
</feature>
<dbReference type="OrthoDB" id="8927116at2759"/>
<dbReference type="Proteomes" id="UP000297703">
    <property type="component" value="Unassembled WGS sequence"/>
</dbReference>
<dbReference type="InterPro" id="IPR026195">
    <property type="entry name" value="PSGL-1"/>
</dbReference>
<dbReference type="PANTHER" id="PTHR17384:SF7">
    <property type="entry name" value="P-SELECTIN GLYCOPROTEIN LIGAND 1"/>
    <property type="match status" value="1"/>
</dbReference>
<proteinExistence type="predicted"/>
<organism evidence="4 5">
    <name type="scientific">Platysternon megacephalum</name>
    <name type="common">big-headed turtle</name>
    <dbReference type="NCBI Taxonomy" id="55544"/>
    <lineage>
        <taxon>Eukaryota</taxon>
        <taxon>Metazoa</taxon>
        <taxon>Chordata</taxon>
        <taxon>Craniata</taxon>
        <taxon>Vertebrata</taxon>
        <taxon>Euteleostomi</taxon>
        <taxon>Archelosauria</taxon>
        <taxon>Testudinata</taxon>
        <taxon>Testudines</taxon>
        <taxon>Cryptodira</taxon>
        <taxon>Durocryptodira</taxon>
        <taxon>Testudinoidea</taxon>
        <taxon>Platysternidae</taxon>
        <taxon>Platysternon</taxon>
    </lineage>
</organism>
<feature type="region of interest" description="Disordered" evidence="1">
    <location>
        <begin position="211"/>
        <end position="278"/>
    </location>
</feature>
<feature type="compositionally biased region" description="Polar residues" evidence="1">
    <location>
        <begin position="368"/>
        <end position="388"/>
    </location>
</feature>
<reference evidence="4 5" key="1">
    <citation type="submission" date="2019-04" db="EMBL/GenBank/DDBJ databases">
        <title>Draft genome of the big-headed turtle Platysternon megacephalum.</title>
        <authorList>
            <person name="Gong S."/>
        </authorList>
    </citation>
    <scope>NUCLEOTIDE SEQUENCE [LARGE SCALE GENOMIC DNA]</scope>
    <source>
        <strain evidence="4">DO16091913</strain>
        <tissue evidence="4">Muscle</tissue>
    </source>
</reference>
<dbReference type="GO" id="GO:0005886">
    <property type="term" value="C:plasma membrane"/>
    <property type="evidence" value="ECO:0007669"/>
    <property type="project" value="TreeGrafter"/>
</dbReference>
<evidence type="ECO:0000313" key="5">
    <source>
        <dbReference type="Proteomes" id="UP000297703"/>
    </source>
</evidence>
<feature type="region of interest" description="Disordered" evidence="1">
    <location>
        <begin position="50"/>
        <end position="69"/>
    </location>
</feature>
<dbReference type="GO" id="GO:0050901">
    <property type="term" value="P:leukocyte tethering or rolling"/>
    <property type="evidence" value="ECO:0007669"/>
    <property type="project" value="TreeGrafter"/>
</dbReference>
<feature type="signal peptide" evidence="3">
    <location>
        <begin position="1"/>
        <end position="36"/>
    </location>
</feature>
<gene>
    <name evidence="4" type="ORF">DR999_PMT02411</name>
</gene>
<comment type="caution">
    <text evidence="4">The sequence shown here is derived from an EMBL/GenBank/DDBJ whole genome shotgun (WGS) entry which is preliminary data.</text>
</comment>
<evidence type="ECO:0000313" key="4">
    <source>
        <dbReference type="EMBL" id="TFK13978.1"/>
    </source>
</evidence>
<dbReference type="PANTHER" id="PTHR17384">
    <property type="entry name" value="P-SELECTIN GLYCOPROTEIN LIGAND-1"/>
    <property type="match status" value="1"/>
</dbReference>
<evidence type="ECO:0000256" key="3">
    <source>
        <dbReference type="SAM" id="SignalP"/>
    </source>
</evidence>
<sequence>MPAPVLRRQPSSSQGQMAPIRATLLLLFSSLLQASAYKLPAIQLSGQDDTVRESTAGGGLPAAESSQRGQWVWDTAGAGSADFPVFIREKREAEVKSSNRSAEETTTTTSHHNAFSMTPSEHPTEEAEFSLAPELLEESTFQENQDDDPTATAEPLSADSSDNVSTEVAKVTEGSHLDTSAKAAPTQDSSNVSSEAAVAGIEEILVSSTENMEHVSSVRPMGVKGLGESSPTSPPESRTESSDGVLPVKELASWRPGLSKVGKTHSPHTRPTAGGSVTAKVPSQELPIHTNILVGKCLLAIFILALVAATFIVCTTVLATLLWRQKHVCRVRRHNNTEMVCISALLPDSEPVANGEKPSKVKRMKMPTDNSSETEGDNLTVSSFLPDH</sequence>
<feature type="chain" id="PRO_5020032616" evidence="3">
    <location>
        <begin position="37"/>
        <end position="388"/>
    </location>
</feature>
<protein>
    <submittedName>
        <fullName evidence="4">Actin-like protein 8</fullName>
    </submittedName>
</protein>